<evidence type="ECO:0000313" key="3">
    <source>
        <dbReference type="Proteomes" id="UP000366051"/>
    </source>
</evidence>
<organism evidence="2 3">
    <name type="scientific">Heliorestis convoluta</name>
    <dbReference type="NCBI Taxonomy" id="356322"/>
    <lineage>
        <taxon>Bacteria</taxon>
        <taxon>Bacillati</taxon>
        <taxon>Bacillota</taxon>
        <taxon>Clostridia</taxon>
        <taxon>Eubacteriales</taxon>
        <taxon>Heliobacteriaceae</taxon>
        <taxon>Heliorestis</taxon>
    </lineage>
</organism>
<proteinExistence type="predicted"/>
<dbReference type="EMBL" id="CP045875">
    <property type="protein sequence ID" value="QGG48981.1"/>
    <property type="molecule type" value="Genomic_DNA"/>
</dbReference>
<feature type="domain" description="CRISPR-associated protein Cas6 C-terminal" evidence="1">
    <location>
        <begin position="222"/>
        <end position="345"/>
    </location>
</feature>
<dbReference type="Proteomes" id="UP000366051">
    <property type="component" value="Chromosome"/>
</dbReference>
<evidence type="ECO:0000259" key="1">
    <source>
        <dbReference type="Pfam" id="PF10040"/>
    </source>
</evidence>
<dbReference type="RefSeq" id="WP_153726042.1">
    <property type="nucleotide sequence ID" value="NZ_CP045875.1"/>
</dbReference>
<keyword evidence="3" id="KW-1185">Reference proteome</keyword>
<dbReference type="Gene3D" id="3.30.70.1900">
    <property type="match status" value="1"/>
</dbReference>
<protein>
    <recommendedName>
        <fullName evidence="1">CRISPR-associated protein Cas6 C-terminal domain-containing protein</fullName>
    </recommendedName>
</protein>
<sequence>MVTHPIKAFPHPKLQVQRFRIVIAAGAEGLVLPAYSGSTLRGALGHALRDIACTAGKAQVCSGCFYQMICPVTMLFNPLVPDDRKGLFLKGQEIPAPFVLRPYTQGKSHYQRDETFEVEMTLFGKAMPFAPYLLSAFARSLERGLGKGLRSARVVEASVVNPFTKGSQSIYEGGQWNLATKLYLSAQDVKERVKKLLEYSTSTVQSHSSTHKKKEATTFIKITFKTPLRLKADKRLQDKLSATLLFRGLLRRLSVIAAYYGEQLWKIDFAKYIKKAEALQLREEAYTWTDWERYSSRQNAKMKLGGLMGYLILEGESDWIEELLPILLWGQLIHLGKATSFGLGDLEIEVFRTLAHSHEM</sequence>
<dbReference type="Pfam" id="PF10040">
    <property type="entry name" value="CRISPR_Cas6"/>
    <property type="match status" value="1"/>
</dbReference>
<reference evidence="3" key="1">
    <citation type="submission" date="2019-11" db="EMBL/GenBank/DDBJ databases">
        <title>Genome sequence of Heliorestis convoluta strain HH, an alkaliphilic and minimalistic phototrophic bacterium from a soda lake in Egypt.</title>
        <authorList>
            <person name="Dewey E.D."/>
            <person name="Stokes L.M."/>
            <person name="Burchell B.M."/>
            <person name="Shaffer K.N."/>
            <person name="Huntington A.M."/>
            <person name="Baker J.M."/>
            <person name="Nadendla S."/>
            <person name="Giglio M.G."/>
            <person name="Touchman J.W."/>
            <person name="Blankenship R.E."/>
            <person name="Madigan M.T."/>
            <person name="Sattley W.M."/>
        </authorList>
    </citation>
    <scope>NUCLEOTIDE SEQUENCE [LARGE SCALE GENOMIC DNA]</scope>
    <source>
        <strain evidence="3">HH</strain>
    </source>
</reference>
<dbReference type="InterPro" id="IPR019267">
    <property type="entry name" value="CRISPR-assoc_Cas6_C"/>
</dbReference>
<dbReference type="KEGG" id="hcv:FTV88_2892"/>
<gene>
    <name evidence="2" type="ORF">FTV88_2892</name>
</gene>
<accession>A0A5Q2N3S8</accession>
<dbReference type="AlphaFoldDB" id="A0A5Q2N3S8"/>
<evidence type="ECO:0000313" key="2">
    <source>
        <dbReference type="EMBL" id="QGG48981.1"/>
    </source>
</evidence>
<name>A0A5Q2N3S8_9FIRM</name>
<dbReference type="OrthoDB" id="9787241at2"/>